<sequence length="686" mass="75997">MRLKHFWSYIPLPVYAKTFWARITLSRLTVAYLVFSLIHFFIQLALQSKGFSINAGAFNAGNAFLERSVIKGLPIYINSTLRICNWVPSNLNLDGGECEIIWAITKDDATRQQNDMPQPPAYYVNSASSLPSPLTEKSTPATPSFLSTSSATLLDSATQIIQATQAIEGGATSVAPPIVSVLSSPTKGADTLTSIAQIITATPVVSPTAVDSAGRNGDDDDDEEEEEEEDDDDDDNVEGNEVDGDSDGDERIENGDDDDLLKDVVVQRLQRRADTPTSAPNIDPVCLKAWHYPVSILENTIREDIVFIAFQFWVLGMSIVALLNESIPHILASLVTHVVATVWGSLQLVHTTHFRIQFGALITEGACRGVSQSPITSHYWDSRKSVEAVSLAFNVLALLVSCFLSWRLFKLFGWQTFKRVGASRTINRMYKLVLMLSITIQLSFFFVAVTVSLWLDRLFNNVIGDLVDLRKAYLASCIITLVLLIPWLMMGWFGSRRELRIPMLGFLGLCVVYLGGWGVMFISTTFRWTFITWDLFSIMSVASVMLTFACLAFGLFCRINFNRGLLHHLSTEDEFPGSGDFGIVTPDHGYVDEKIEFPPTEAPMPTFNAPYGNGVSSQRHSFVSNGSRSYTQGSPPMVVAFPPPARTRSISDRSSDSFSSEESGSSGERYSQPHNSHAHTKRWVIE</sequence>
<keyword evidence="2" id="KW-1133">Transmembrane helix</keyword>
<dbReference type="OrthoDB" id="2448307at2759"/>
<feature type="transmembrane region" description="Helical" evidence="2">
    <location>
        <begin position="473"/>
        <end position="492"/>
    </location>
</feature>
<gene>
    <name evidence="3" type="ORF">AGABI1DRAFT_66385</name>
</gene>
<dbReference type="Proteomes" id="UP000008493">
    <property type="component" value="Unassembled WGS sequence"/>
</dbReference>
<feature type="region of interest" description="Disordered" evidence="1">
    <location>
        <begin position="618"/>
        <end position="686"/>
    </location>
</feature>
<dbReference type="PANTHER" id="PTHR34391">
    <property type="entry name" value="UPF0658 GOLGI APPARATUS MEMBRANE PROTEIN C1952.10C-RELATED"/>
    <property type="match status" value="1"/>
</dbReference>
<dbReference type="KEGG" id="abp:AGABI1DRAFT66385"/>
<feature type="transmembrane region" description="Helical" evidence="2">
    <location>
        <begin position="20"/>
        <end position="42"/>
    </location>
</feature>
<feature type="compositionally biased region" description="Acidic residues" evidence="1">
    <location>
        <begin position="218"/>
        <end position="248"/>
    </location>
</feature>
<evidence type="ECO:0000256" key="2">
    <source>
        <dbReference type="SAM" id="Phobius"/>
    </source>
</evidence>
<dbReference type="GO" id="GO:0005794">
    <property type="term" value="C:Golgi apparatus"/>
    <property type="evidence" value="ECO:0007669"/>
    <property type="project" value="TreeGrafter"/>
</dbReference>
<evidence type="ECO:0000313" key="3">
    <source>
        <dbReference type="EMBL" id="EKM83602.1"/>
    </source>
</evidence>
<feature type="transmembrane region" description="Helical" evidence="2">
    <location>
        <begin position="535"/>
        <end position="557"/>
    </location>
</feature>
<keyword evidence="2" id="KW-0472">Membrane</keyword>
<protein>
    <submittedName>
        <fullName evidence="3">Uncharacterized protein</fullName>
    </submittedName>
</protein>
<dbReference type="HOGENOM" id="CLU_021809_1_0_1"/>
<feature type="region of interest" description="Disordered" evidence="1">
    <location>
        <begin position="206"/>
        <end position="257"/>
    </location>
</feature>
<dbReference type="STRING" id="597362.K5XJU0"/>
<dbReference type="AlphaFoldDB" id="K5XJU0"/>
<dbReference type="RefSeq" id="XP_007325131.1">
    <property type="nucleotide sequence ID" value="XM_007325069.1"/>
</dbReference>
<keyword evidence="4" id="KW-1185">Reference proteome</keyword>
<keyword evidence="2" id="KW-0812">Transmembrane</keyword>
<dbReference type="GeneID" id="18830584"/>
<feature type="compositionally biased region" description="Basic residues" evidence="1">
    <location>
        <begin position="676"/>
        <end position="686"/>
    </location>
</feature>
<feature type="compositionally biased region" description="Low complexity" evidence="1">
    <location>
        <begin position="656"/>
        <end position="670"/>
    </location>
</feature>
<dbReference type="OMA" id="ISTTFRW"/>
<evidence type="ECO:0000313" key="4">
    <source>
        <dbReference type="Proteomes" id="UP000008493"/>
    </source>
</evidence>
<feature type="transmembrane region" description="Helical" evidence="2">
    <location>
        <begin position="504"/>
        <end position="523"/>
    </location>
</feature>
<feature type="transmembrane region" description="Helical" evidence="2">
    <location>
        <begin position="430"/>
        <end position="453"/>
    </location>
</feature>
<organism evidence="3 4">
    <name type="scientific">Agaricus bisporus var. burnettii (strain JB137-S8 / ATCC MYA-4627 / FGSC 10392)</name>
    <name type="common">White button mushroom</name>
    <dbReference type="NCBI Taxonomy" id="597362"/>
    <lineage>
        <taxon>Eukaryota</taxon>
        <taxon>Fungi</taxon>
        <taxon>Dikarya</taxon>
        <taxon>Basidiomycota</taxon>
        <taxon>Agaricomycotina</taxon>
        <taxon>Agaricomycetes</taxon>
        <taxon>Agaricomycetidae</taxon>
        <taxon>Agaricales</taxon>
        <taxon>Agaricineae</taxon>
        <taxon>Agaricaceae</taxon>
        <taxon>Agaricus</taxon>
    </lineage>
</organism>
<name>K5XJU0_AGABU</name>
<dbReference type="EMBL" id="JH971385">
    <property type="protein sequence ID" value="EKM83602.1"/>
    <property type="molecule type" value="Genomic_DNA"/>
</dbReference>
<feature type="compositionally biased region" description="Polar residues" evidence="1">
    <location>
        <begin position="618"/>
        <end position="634"/>
    </location>
</feature>
<dbReference type="eggNOG" id="ENOG502S65M">
    <property type="taxonomic scope" value="Eukaryota"/>
</dbReference>
<dbReference type="PANTHER" id="PTHR34391:SF2">
    <property type="entry name" value="TRP C-TERMINAL DOMAIN-CONTAINING PROTEIN"/>
    <property type="match status" value="1"/>
</dbReference>
<feature type="transmembrane region" description="Helical" evidence="2">
    <location>
        <begin position="305"/>
        <end position="323"/>
    </location>
</feature>
<feature type="transmembrane region" description="Helical" evidence="2">
    <location>
        <begin position="388"/>
        <end position="409"/>
    </location>
</feature>
<dbReference type="InParanoid" id="K5XJU0"/>
<reference evidence="4" key="1">
    <citation type="journal article" date="2012" name="Proc. Natl. Acad. Sci. U.S.A.">
        <title>Genome sequence of the button mushroom Agaricus bisporus reveals mechanisms governing adaptation to a humic-rich ecological niche.</title>
        <authorList>
            <person name="Morin E."/>
            <person name="Kohler A."/>
            <person name="Baker A.R."/>
            <person name="Foulongne-Oriol M."/>
            <person name="Lombard V."/>
            <person name="Nagy L.G."/>
            <person name="Ohm R.A."/>
            <person name="Patyshakuliyeva A."/>
            <person name="Brun A."/>
            <person name="Aerts A.L."/>
            <person name="Bailey A.M."/>
            <person name="Billette C."/>
            <person name="Coutinho P.M."/>
            <person name="Deakin G."/>
            <person name="Doddapaneni H."/>
            <person name="Floudas D."/>
            <person name="Grimwood J."/>
            <person name="Hilden K."/>
            <person name="Kuees U."/>
            <person name="LaButti K.M."/>
            <person name="Lapidus A."/>
            <person name="Lindquist E.A."/>
            <person name="Lucas S.M."/>
            <person name="Murat C."/>
            <person name="Riley R.W."/>
            <person name="Salamov A.A."/>
            <person name="Schmutz J."/>
            <person name="Subramanian V."/>
            <person name="Woesten H.A.B."/>
            <person name="Xu J."/>
            <person name="Eastwood D.C."/>
            <person name="Foster G.D."/>
            <person name="Sonnenberg A.S."/>
            <person name="Cullen D."/>
            <person name="de Vries R.P."/>
            <person name="Lundell T."/>
            <person name="Hibbett D.S."/>
            <person name="Henrissat B."/>
            <person name="Burton K.S."/>
            <person name="Kerrigan R.W."/>
            <person name="Challen M.P."/>
            <person name="Grigoriev I.V."/>
            <person name="Martin F."/>
        </authorList>
    </citation>
    <scope>NUCLEOTIDE SEQUENCE [LARGE SCALE GENOMIC DNA]</scope>
    <source>
        <strain evidence="4">JB137-S8 / ATCC MYA-4627 / FGSC 10392</strain>
    </source>
</reference>
<dbReference type="InterPro" id="IPR040410">
    <property type="entry name" value="UPF0658_Golgi"/>
</dbReference>
<accession>K5XJU0</accession>
<evidence type="ECO:0000256" key="1">
    <source>
        <dbReference type="SAM" id="MobiDB-lite"/>
    </source>
</evidence>
<proteinExistence type="predicted"/>